<dbReference type="EMBL" id="BAABGA010000120">
    <property type="protein sequence ID" value="GAA4471579.1"/>
    <property type="molecule type" value="Genomic_DNA"/>
</dbReference>
<dbReference type="InterPro" id="IPR036388">
    <property type="entry name" value="WH-like_DNA-bd_sf"/>
</dbReference>
<dbReference type="InterPro" id="IPR000792">
    <property type="entry name" value="Tscrpt_reg_LuxR_C"/>
</dbReference>
<dbReference type="Gene3D" id="3.30.450.20">
    <property type="entry name" value="PAS domain"/>
    <property type="match status" value="1"/>
</dbReference>
<evidence type="ECO:0000313" key="8">
    <source>
        <dbReference type="Proteomes" id="UP001500840"/>
    </source>
</evidence>
<protein>
    <submittedName>
        <fullName evidence="7">Helix-turn-helix transcriptional regulator</fullName>
    </submittedName>
</protein>
<evidence type="ECO:0000256" key="3">
    <source>
        <dbReference type="ARBA" id="ARBA00023163"/>
    </source>
</evidence>
<feature type="domain" description="PAS" evidence="6">
    <location>
        <begin position="22"/>
        <end position="78"/>
    </location>
</feature>
<evidence type="ECO:0000256" key="4">
    <source>
        <dbReference type="SAM" id="MobiDB-lite"/>
    </source>
</evidence>
<dbReference type="PANTHER" id="PTHR44688:SF16">
    <property type="entry name" value="DNA-BINDING TRANSCRIPTIONAL ACTIVATOR DEVR_DOSR"/>
    <property type="match status" value="1"/>
</dbReference>
<dbReference type="RefSeq" id="WP_345327943.1">
    <property type="nucleotide sequence ID" value="NZ_BAABGA010000120.1"/>
</dbReference>
<dbReference type="PROSITE" id="PS50112">
    <property type="entry name" value="PAS"/>
    <property type="match status" value="1"/>
</dbReference>
<dbReference type="SUPFAM" id="SSF46894">
    <property type="entry name" value="C-terminal effector domain of the bipartite response regulators"/>
    <property type="match status" value="1"/>
</dbReference>
<feature type="compositionally biased region" description="Low complexity" evidence="4">
    <location>
        <begin position="136"/>
        <end position="152"/>
    </location>
</feature>
<dbReference type="InterPro" id="IPR016032">
    <property type="entry name" value="Sig_transdc_resp-reg_C-effctor"/>
</dbReference>
<evidence type="ECO:0000259" key="6">
    <source>
        <dbReference type="PROSITE" id="PS50112"/>
    </source>
</evidence>
<keyword evidence="2" id="KW-0238">DNA-binding</keyword>
<dbReference type="PANTHER" id="PTHR44688">
    <property type="entry name" value="DNA-BINDING TRANSCRIPTIONAL ACTIVATOR DEVR_DOSR"/>
    <property type="match status" value="1"/>
</dbReference>
<comment type="caution">
    <text evidence="7">The sequence shown here is derived from an EMBL/GenBank/DDBJ whole genome shotgun (WGS) entry which is preliminary data.</text>
</comment>
<keyword evidence="3" id="KW-0804">Transcription</keyword>
<dbReference type="InterPro" id="IPR035965">
    <property type="entry name" value="PAS-like_dom_sf"/>
</dbReference>
<evidence type="ECO:0000313" key="7">
    <source>
        <dbReference type="EMBL" id="GAA4471579.1"/>
    </source>
</evidence>
<dbReference type="Gene3D" id="1.10.10.10">
    <property type="entry name" value="Winged helix-like DNA-binding domain superfamily/Winged helix DNA-binding domain"/>
    <property type="match status" value="1"/>
</dbReference>
<gene>
    <name evidence="7" type="ORF">GCM10023156_66390</name>
</gene>
<keyword evidence="1" id="KW-0805">Transcription regulation</keyword>
<feature type="region of interest" description="Disordered" evidence="4">
    <location>
        <begin position="115"/>
        <end position="152"/>
    </location>
</feature>
<organism evidence="7 8">
    <name type="scientific">Novipirellula rosea</name>
    <dbReference type="NCBI Taxonomy" id="1031540"/>
    <lineage>
        <taxon>Bacteria</taxon>
        <taxon>Pseudomonadati</taxon>
        <taxon>Planctomycetota</taxon>
        <taxon>Planctomycetia</taxon>
        <taxon>Pirellulales</taxon>
        <taxon>Pirellulaceae</taxon>
        <taxon>Novipirellula</taxon>
    </lineage>
</organism>
<evidence type="ECO:0000259" key="5">
    <source>
        <dbReference type="PROSITE" id="PS50043"/>
    </source>
</evidence>
<evidence type="ECO:0000256" key="1">
    <source>
        <dbReference type="ARBA" id="ARBA00023015"/>
    </source>
</evidence>
<dbReference type="PROSITE" id="PS50043">
    <property type="entry name" value="HTH_LUXR_2"/>
    <property type="match status" value="1"/>
</dbReference>
<dbReference type="PRINTS" id="PR00038">
    <property type="entry name" value="HTHLUXR"/>
</dbReference>
<dbReference type="SUPFAM" id="SSF55785">
    <property type="entry name" value="PYP-like sensor domain (PAS domain)"/>
    <property type="match status" value="1"/>
</dbReference>
<sequence>MSSPFSSINWADIFRMEVGLGVTIVTKDGRVAYSNESARSLFGVTPAKLGTYRHLSAVFHPEFVRERMAWIEQVIEDGKPLRARHIYNGHQMVSTFYPISDGGELLRSMDATKQDDASVNANENQPAPIDESSPVDESSAGDESNSGDESGGAQYVLILSRRDPLDSTEDIETVTSQYVDLGCLSALSNRELEIFILLGHGKSVPEVAKMLHRSPRTVERHKTEIGRKLGYSTLAEIARAVGHLGLTYDHLQLERFHALAKDAKGVEDETQE</sequence>
<dbReference type="Proteomes" id="UP001500840">
    <property type="component" value="Unassembled WGS sequence"/>
</dbReference>
<proteinExistence type="predicted"/>
<dbReference type="Pfam" id="PF00196">
    <property type="entry name" value="GerE"/>
    <property type="match status" value="1"/>
</dbReference>
<dbReference type="CDD" id="cd00130">
    <property type="entry name" value="PAS"/>
    <property type="match status" value="1"/>
</dbReference>
<name>A0ABP8NUT5_9BACT</name>
<keyword evidence="8" id="KW-1185">Reference proteome</keyword>
<dbReference type="CDD" id="cd06170">
    <property type="entry name" value="LuxR_C_like"/>
    <property type="match status" value="1"/>
</dbReference>
<reference evidence="8" key="1">
    <citation type="journal article" date="2019" name="Int. J. Syst. Evol. Microbiol.">
        <title>The Global Catalogue of Microorganisms (GCM) 10K type strain sequencing project: providing services to taxonomists for standard genome sequencing and annotation.</title>
        <authorList>
            <consortium name="The Broad Institute Genomics Platform"/>
            <consortium name="The Broad Institute Genome Sequencing Center for Infectious Disease"/>
            <person name="Wu L."/>
            <person name="Ma J."/>
        </authorList>
    </citation>
    <scope>NUCLEOTIDE SEQUENCE [LARGE SCALE GENOMIC DNA]</scope>
    <source>
        <strain evidence="8">JCM 17759</strain>
    </source>
</reference>
<evidence type="ECO:0000256" key="2">
    <source>
        <dbReference type="ARBA" id="ARBA00023125"/>
    </source>
</evidence>
<dbReference type="SMART" id="SM00421">
    <property type="entry name" value="HTH_LUXR"/>
    <property type="match status" value="1"/>
</dbReference>
<accession>A0ABP8NUT5</accession>
<feature type="domain" description="HTH luxR-type" evidence="5">
    <location>
        <begin position="180"/>
        <end position="245"/>
    </location>
</feature>
<dbReference type="InterPro" id="IPR000014">
    <property type="entry name" value="PAS"/>
</dbReference>